<dbReference type="Proteomes" id="UP000281647">
    <property type="component" value="Unassembled WGS sequence"/>
</dbReference>
<dbReference type="RefSeq" id="WP_128626554.1">
    <property type="nucleotide sequence ID" value="NZ_RKST01000007.1"/>
</dbReference>
<accession>A0A432V7N9</accession>
<comment type="caution">
    <text evidence="5">The sequence shown here is derived from an EMBL/GenBank/DDBJ whole genome shotgun (WGS) entry which is preliminary data.</text>
</comment>
<dbReference type="SUPFAM" id="SSF48008">
    <property type="entry name" value="GntR ligand-binding domain-like"/>
    <property type="match status" value="1"/>
</dbReference>
<dbReference type="InterPro" id="IPR000524">
    <property type="entry name" value="Tscrpt_reg_HTH_GntR"/>
</dbReference>
<keyword evidence="6" id="KW-1185">Reference proteome</keyword>
<dbReference type="InterPro" id="IPR011711">
    <property type="entry name" value="GntR_C"/>
</dbReference>
<dbReference type="GO" id="GO:0003700">
    <property type="term" value="F:DNA-binding transcription factor activity"/>
    <property type="evidence" value="ECO:0007669"/>
    <property type="project" value="InterPro"/>
</dbReference>
<dbReference type="SMART" id="SM00345">
    <property type="entry name" value="HTH_GNTR"/>
    <property type="match status" value="1"/>
</dbReference>
<dbReference type="Gene3D" id="1.10.10.10">
    <property type="entry name" value="Winged helix-like DNA-binding domain superfamily/Winged helix DNA-binding domain"/>
    <property type="match status" value="1"/>
</dbReference>
<evidence type="ECO:0000259" key="4">
    <source>
        <dbReference type="PROSITE" id="PS50949"/>
    </source>
</evidence>
<dbReference type="CDD" id="cd07377">
    <property type="entry name" value="WHTH_GntR"/>
    <property type="match status" value="1"/>
</dbReference>
<keyword evidence="1" id="KW-0805">Transcription regulation</keyword>
<evidence type="ECO:0000256" key="2">
    <source>
        <dbReference type="ARBA" id="ARBA00023125"/>
    </source>
</evidence>
<evidence type="ECO:0000313" key="6">
    <source>
        <dbReference type="Proteomes" id="UP000281647"/>
    </source>
</evidence>
<dbReference type="SUPFAM" id="SSF46785">
    <property type="entry name" value="Winged helix' DNA-binding domain"/>
    <property type="match status" value="1"/>
</dbReference>
<organism evidence="5 6">
    <name type="scientific">Borborobacter arsenicus</name>
    <dbReference type="NCBI Taxonomy" id="1851146"/>
    <lineage>
        <taxon>Bacteria</taxon>
        <taxon>Pseudomonadati</taxon>
        <taxon>Pseudomonadota</taxon>
        <taxon>Alphaproteobacteria</taxon>
        <taxon>Hyphomicrobiales</taxon>
        <taxon>Phyllobacteriaceae</taxon>
        <taxon>Borborobacter</taxon>
    </lineage>
</organism>
<evidence type="ECO:0000313" key="5">
    <source>
        <dbReference type="EMBL" id="RUM98174.1"/>
    </source>
</evidence>
<keyword evidence="3" id="KW-0804">Transcription</keyword>
<dbReference type="InterPro" id="IPR036388">
    <property type="entry name" value="WH-like_DNA-bd_sf"/>
</dbReference>
<dbReference type="PRINTS" id="PR00035">
    <property type="entry name" value="HTHGNTR"/>
</dbReference>
<dbReference type="PANTHER" id="PTHR43537:SF5">
    <property type="entry name" value="UXU OPERON TRANSCRIPTIONAL REGULATOR"/>
    <property type="match status" value="1"/>
</dbReference>
<dbReference type="Pfam" id="PF07729">
    <property type="entry name" value="FCD"/>
    <property type="match status" value="1"/>
</dbReference>
<dbReference type="PANTHER" id="PTHR43537">
    <property type="entry name" value="TRANSCRIPTIONAL REGULATOR, GNTR FAMILY"/>
    <property type="match status" value="1"/>
</dbReference>
<dbReference type="Gene3D" id="1.20.120.530">
    <property type="entry name" value="GntR ligand-binding domain-like"/>
    <property type="match status" value="1"/>
</dbReference>
<dbReference type="SMART" id="SM00895">
    <property type="entry name" value="FCD"/>
    <property type="match status" value="1"/>
</dbReference>
<dbReference type="EMBL" id="RKST01000007">
    <property type="protein sequence ID" value="RUM98174.1"/>
    <property type="molecule type" value="Genomic_DNA"/>
</dbReference>
<evidence type="ECO:0000256" key="1">
    <source>
        <dbReference type="ARBA" id="ARBA00023015"/>
    </source>
</evidence>
<sequence>MTDGVTAQNQPAYRVLADRISEQILAGEIRPGEQLPPEITLAERFGVHRSTVREGIRLLEETGMLRRKSQKRLVVSVPDGTHLADRTAQALIMRQITVRELYEANLAFDPVLARLAAASASSTQIARLHRNLRESRAAVDNQVKLSALDAEFHLLVCEATNNEIFQTMRQPLHDLFLPMVSDLVDTIDTSERMITAHERIVAAIEHRDGVEAEAWARRHIEDFKRFYLKAALDFDRPVAYGKPVQA</sequence>
<name>A0A432V7N9_9HYPH</name>
<dbReference type="GO" id="GO:0003677">
    <property type="term" value="F:DNA binding"/>
    <property type="evidence" value="ECO:0007669"/>
    <property type="project" value="UniProtKB-KW"/>
</dbReference>
<dbReference type="AlphaFoldDB" id="A0A432V7N9"/>
<protein>
    <submittedName>
        <fullName evidence="5">FadR family transcriptional regulator</fullName>
    </submittedName>
</protein>
<dbReference type="InterPro" id="IPR008920">
    <property type="entry name" value="TF_FadR/GntR_C"/>
</dbReference>
<dbReference type="Pfam" id="PF00392">
    <property type="entry name" value="GntR"/>
    <property type="match status" value="1"/>
</dbReference>
<keyword evidence="2" id="KW-0238">DNA-binding</keyword>
<dbReference type="OrthoDB" id="7347280at2"/>
<gene>
    <name evidence="5" type="ORF">EET67_08690</name>
</gene>
<reference evidence="5 6" key="1">
    <citation type="submission" date="2018-11" db="EMBL/GenBank/DDBJ databases">
        <title>Pseudaminobacter arsenicus sp. nov., an arsenic-resistant bacterium isolated from arsenic-rich aquifers.</title>
        <authorList>
            <person name="Mu Y."/>
        </authorList>
    </citation>
    <scope>NUCLEOTIDE SEQUENCE [LARGE SCALE GENOMIC DNA]</scope>
    <source>
        <strain evidence="5 6">CB3</strain>
    </source>
</reference>
<dbReference type="PROSITE" id="PS50949">
    <property type="entry name" value="HTH_GNTR"/>
    <property type="match status" value="1"/>
</dbReference>
<dbReference type="InterPro" id="IPR036390">
    <property type="entry name" value="WH_DNA-bd_sf"/>
</dbReference>
<evidence type="ECO:0000256" key="3">
    <source>
        <dbReference type="ARBA" id="ARBA00023163"/>
    </source>
</evidence>
<feature type="domain" description="HTH gntR-type" evidence="4">
    <location>
        <begin position="10"/>
        <end position="78"/>
    </location>
</feature>
<proteinExistence type="predicted"/>